<protein>
    <submittedName>
        <fullName evidence="9">Ornithine/lysine/arginine decarboxylase</fullName>
    </submittedName>
</protein>
<dbReference type="Proteomes" id="UP001237642">
    <property type="component" value="Unassembled WGS sequence"/>
</dbReference>
<dbReference type="PANTHER" id="PTHR43277:SF4">
    <property type="entry name" value="ARGININE DECARBOXYLASE"/>
    <property type="match status" value="1"/>
</dbReference>
<feature type="domain" description="Orn/Lys/Arg decarboxylase C-terminal" evidence="8">
    <location>
        <begin position="571"/>
        <end position="631"/>
    </location>
</feature>
<evidence type="ECO:0000313" key="10">
    <source>
        <dbReference type="Proteomes" id="UP001237642"/>
    </source>
</evidence>
<keyword evidence="3" id="KW-0210">Decarboxylase</keyword>
<keyword evidence="4" id="KW-0663">Pyridoxal phosphate</keyword>
<dbReference type="SUPFAM" id="SSF53383">
    <property type="entry name" value="PLP-dependent transferases"/>
    <property type="match status" value="1"/>
</dbReference>
<dbReference type="InterPro" id="IPR015424">
    <property type="entry name" value="PyrdxlP-dep_Trfase"/>
</dbReference>
<dbReference type="InterPro" id="IPR052357">
    <property type="entry name" value="Orn_Lys_Arg_decarboxylase-I"/>
</dbReference>
<sequence>MEVVDDKGVEGDKEERGRREDRRRTMVEVCSSGGVVATTKNKGVAVNQKYEIGPSVRQAFEAGWTTFKRALQSIGPFQFIQTEHVPDPPPSMAHAFVDMSFGLNIYNALGFKPANRGSKVCINCQERIVGVDVQNKNNDKNLVKIVIQGDTAIPDCEAGKKHSVPPLVSALKGSAEQNAARFHFPGHNRGRAAPLSLVELIGLRPFLHDLPELPELDNLFSPEGPILEAQREASKLFGALETWFLVGGSTCGVQAAIMATCSPGDTIILPRNSHASAISGMVLSGVVPKYIIPQYDFKWDIAGGTSVAQVDKAMKELETEGRKAAAVFVTSPTYHGICSNLDKISMLCHSHNIPLIVDEAHGAHFGFHPELPSSSLCQGADLVVQSTHKVLCSLTQSSMLHMSGNIVDREKICRCLQTLQSSSPSYLLLSSLDAARAQISDNQHNIFNEAVKLAFEAKTLIQKIPGISVLDFQVFSSFSAMDPLRVTVGVWELGVSGFEADDMLYKEYGVVSELVGLRSITFVITLGTCREHVQRLVLGLKHLSEILYPTQGSGKEERVDGIQQLTCSFEDIQIRLSPREAFFAKKRTVSFTKSIGEICGELICPYPPGIPVMIPGEIITESALDYLVQVKSKGGVISGAADPLLSSIVVCDGQVNCS</sequence>
<gene>
    <name evidence="9" type="ORF">POM88_009180</name>
</gene>
<organism evidence="9 10">
    <name type="scientific">Heracleum sosnowskyi</name>
    <dbReference type="NCBI Taxonomy" id="360622"/>
    <lineage>
        <taxon>Eukaryota</taxon>
        <taxon>Viridiplantae</taxon>
        <taxon>Streptophyta</taxon>
        <taxon>Embryophyta</taxon>
        <taxon>Tracheophyta</taxon>
        <taxon>Spermatophyta</taxon>
        <taxon>Magnoliopsida</taxon>
        <taxon>eudicotyledons</taxon>
        <taxon>Gunneridae</taxon>
        <taxon>Pentapetalae</taxon>
        <taxon>asterids</taxon>
        <taxon>campanulids</taxon>
        <taxon>Apiales</taxon>
        <taxon>Apiaceae</taxon>
        <taxon>Apioideae</taxon>
        <taxon>apioid superclade</taxon>
        <taxon>Tordylieae</taxon>
        <taxon>Tordyliinae</taxon>
        <taxon>Heracleum</taxon>
    </lineage>
</organism>
<reference evidence="9" key="2">
    <citation type="submission" date="2023-05" db="EMBL/GenBank/DDBJ databases">
        <authorList>
            <person name="Schelkunov M.I."/>
        </authorList>
    </citation>
    <scope>NUCLEOTIDE SEQUENCE</scope>
    <source>
        <strain evidence="9">Hsosn_3</strain>
        <tissue evidence="9">Leaf</tissue>
    </source>
</reference>
<dbReference type="Pfam" id="PF03711">
    <property type="entry name" value="OKR_DC_1_C"/>
    <property type="match status" value="1"/>
</dbReference>
<keyword evidence="5" id="KW-0456">Lyase</keyword>
<dbReference type="GO" id="GO:0016831">
    <property type="term" value="F:carboxy-lyase activity"/>
    <property type="evidence" value="ECO:0007669"/>
    <property type="project" value="UniProtKB-KW"/>
</dbReference>
<evidence type="ECO:0000259" key="7">
    <source>
        <dbReference type="Pfam" id="PF01276"/>
    </source>
</evidence>
<reference evidence="9" key="1">
    <citation type="submission" date="2023-02" db="EMBL/GenBank/DDBJ databases">
        <title>Genome of toxic invasive species Heracleum sosnowskyi carries increased number of genes despite the absence of recent whole-genome duplications.</title>
        <authorList>
            <person name="Schelkunov M."/>
            <person name="Shtratnikova V."/>
            <person name="Makarenko M."/>
            <person name="Klepikova A."/>
            <person name="Omelchenko D."/>
            <person name="Novikova G."/>
            <person name="Obukhova E."/>
            <person name="Bogdanov V."/>
            <person name="Penin A."/>
            <person name="Logacheva M."/>
        </authorList>
    </citation>
    <scope>NUCLEOTIDE SEQUENCE</scope>
    <source>
        <strain evidence="9">Hsosn_3</strain>
        <tissue evidence="9">Leaf</tissue>
    </source>
</reference>
<evidence type="ECO:0000256" key="2">
    <source>
        <dbReference type="ARBA" id="ARBA00010671"/>
    </source>
</evidence>
<dbReference type="InterPro" id="IPR036633">
    <property type="entry name" value="Prn/Lys/Arg_de-COase_C_sf"/>
</dbReference>
<comment type="caution">
    <text evidence="9">The sequence shown here is derived from an EMBL/GenBank/DDBJ whole genome shotgun (WGS) entry which is preliminary data.</text>
</comment>
<evidence type="ECO:0000256" key="6">
    <source>
        <dbReference type="SAM" id="MobiDB-lite"/>
    </source>
</evidence>
<evidence type="ECO:0000313" key="9">
    <source>
        <dbReference type="EMBL" id="KAK1399317.1"/>
    </source>
</evidence>
<dbReference type="AlphaFoldDB" id="A0AAD8N805"/>
<evidence type="ECO:0000256" key="1">
    <source>
        <dbReference type="ARBA" id="ARBA00001933"/>
    </source>
</evidence>
<comment type="cofactor">
    <cofactor evidence="1">
        <name>pyridoxal 5'-phosphate</name>
        <dbReference type="ChEBI" id="CHEBI:597326"/>
    </cofactor>
</comment>
<feature type="domain" description="Orn/Lys/Arg decarboxylases family 1 pyridoxal-P attachment site" evidence="7">
    <location>
        <begin position="165"/>
        <end position="469"/>
    </location>
</feature>
<comment type="similarity">
    <text evidence="2">Belongs to the Orn/Lys/Arg decarboxylase class-I family.</text>
</comment>
<dbReference type="InterPro" id="IPR015421">
    <property type="entry name" value="PyrdxlP-dep_Trfase_major"/>
</dbReference>
<dbReference type="SUPFAM" id="SSF55904">
    <property type="entry name" value="Ornithine decarboxylase C-terminal domain"/>
    <property type="match status" value="1"/>
</dbReference>
<dbReference type="Gene3D" id="3.90.100.10">
    <property type="entry name" value="Orn/Lys/Arg decarboxylase, C-terminal domain"/>
    <property type="match status" value="1"/>
</dbReference>
<accession>A0AAD8N805</accession>
<evidence type="ECO:0000256" key="3">
    <source>
        <dbReference type="ARBA" id="ARBA00022793"/>
    </source>
</evidence>
<dbReference type="Pfam" id="PF01276">
    <property type="entry name" value="OKR_DC_1"/>
    <property type="match status" value="1"/>
</dbReference>
<dbReference type="Gene3D" id="3.40.640.10">
    <property type="entry name" value="Type I PLP-dependent aspartate aminotransferase-like (Major domain)"/>
    <property type="match status" value="1"/>
</dbReference>
<dbReference type="EMBL" id="JAUIZM010000002">
    <property type="protein sequence ID" value="KAK1399317.1"/>
    <property type="molecule type" value="Genomic_DNA"/>
</dbReference>
<dbReference type="InterPro" id="IPR008286">
    <property type="entry name" value="Prn/Lys/Arg_de-COase_C"/>
</dbReference>
<evidence type="ECO:0000259" key="8">
    <source>
        <dbReference type="Pfam" id="PF03711"/>
    </source>
</evidence>
<evidence type="ECO:0000256" key="4">
    <source>
        <dbReference type="ARBA" id="ARBA00022898"/>
    </source>
</evidence>
<keyword evidence="10" id="KW-1185">Reference proteome</keyword>
<evidence type="ECO:0000256" key="5">
    <source>
        <dbReference type="ARBA" id="ARBA00023239"/>
    </source>
</evidence>
<name>A0AAD8N805_9APIA</name>
<dbReference type="InterPro" id="IPR000310">
    <property type="entry name" value="Orn/Lys/Arg_deCO2ase_major_dom"/>
</dbReference>
<feature type="region of interest" description="Disordered" evidence="6">
    <location>
        <begin position="1"/>
        <end position="24"/>
    </location>
</feature>
<dbReference type="PANTHER" id="PTHR43277">
    <property type="entry name" value="ARGININE DECARBOXYLASE"/>
    <property type="match status" value="1"/>
</dbReference>
<proteinExistence type="inferred from homology"/>